<dbReference type="GO" id="GO:0008270">
    <property type="term" value="F:zinc ion binding"/>
    <property type="evidence" value="ECO:0007669"/>
    <property type="project" value="UniProtKB-UniRule"/>
</dbReference>
<comment type="catalytic activity">
    <reaction evidence="1">
        <text>S-ubiquitinyl-[E2 ubiquitin-conjugating enzyme]-L-cysteine + [acceptor protein]-L-lysine = [E2 ubiquitin-conjugating enzyme]-L-cysteine + N(6)-ubiquitinyl-[acceptor protein]-L-lysine.</text>
        <dbReference type="EC" id="2.3.2.27"/>
    </reaction>
</comment>
<keyword evidence="1" id="KW-0808">Transferase</keyword>
<keyword evidence="1" id="KW-0833">Ubl conjugation pathway</keyword>
<evidence type="ECO:0000313" key="3">
    <source>
        <dbReference type="Proteomes" id="UP001626550"/>
    </source>
</evidence>
<dbReference type="AlphaFoldDB" id="A0ABD2QN70"/>
<comment type="caution">
    <text evidence="2">The sequence shown here is derived from an EMBL/GenBank/DDBJ whole genome shotgun (WGS) entry which is preliminary data.</text>
</comment>
<keyword evidence="1" id="KW-0479">Metal-binding</keyword>
<dbReference type="Proteomes" id="UP001626550">
    <property type="component" value="Unassembled WGS sequence"/>
</dbReference>
<dbReference type="EMBL" id="JBJKFK010000023">
    <property type="protein sequence ID" value="KAL3320878.1"/>
    <property type="molecule type" value="Genomic_DNA"/>
</dbReference>
<dbReference type="GO" id="GO:0071596">
    <property type="term" value="P:ubiquitin-dependent protein catabolic process via the N-end rule pathway"/>
    <property type="evidence" value="ECO:0007669"/>
    <property type="project" value="UniProtKB-UniRule"/>
</dbReference>
<name>A0ABD2QN70_9PLAT</name>
<dbReference type="PANTHER" id="PTHR21497">
    <property type="entry name" value="UBIQUITIN LIGASE E3 ALPHA-RELATED"/>
    <property type="match status" value="1"/>
</dbReference>
<proteinExistence type="inferred from homology"/>
<dbReference type="GO" id="GO:0061630">
    <property type="term" value="F:ubiquitin protein ligase activity"/>
    <property type="evidence" value="ECO:0007669"/>
    <property type="project" value="UniProtKB-UniRule"/>
</dbReference>
<gene>
    <name evidence="2" type="primary">UBR2_2</name>
    <name evidence="2" type="ORF">Ciccas_000443</name>
</gene>
<comment type="pathway">
    <text evidence="1">Protein modification; protein ubiquitination.</text>
</comment>
<keyword evidence="1" id="KW-0863">Zinc-finger</keyword>
<dbReference type="PANTHER" id="PTHR21497:SF24">
    <property type="entry name" value="E3 UBIQUITIN-PROTEIN LIGASE UBR1"/>
    <property type="match status" value="1"/>
</dbReference>
<dbReference type="GO" id="GO:0016567">
    <property type="term" value="P:protein ubiquitination"/>
    <property type="evidence" value="ECO:0007669"/>
    <property type="project" value="UniProtKB-UniRule"/>
</dbReference>
<dbReference type="EC" id="2.3.2.27" evidence="1"/>
<keyword evidence="1" id="KW-0862">Zinc</keyword>
<keyword evidence="3" id="KW-1185">Reference proteome</keyword>
<accession>A0ABD2QN70</accession>
<comment type="function">
    <text evidence="1">Ubiquitin ligase protein which is a component of the N-end rule pathway. Recognizes and binds to proteins bearing specific N-terminal residues that are destabilizing according to the N-end rule, leading to their ubiquitination and subsequent degradation.</text>
</comment>
<reference evidence="2 3" key="1">
    <citation type="submission" date="2024-11" db="EMBL/GenBank/DDBJ databases">
        <title>Adaptive evolution of stress response genes in parasites aligns with host niche diversity.</title>
        <authorList>
            <person name="Hahn C."/>
            <person name="Resl P."/>
        </authorList>
    </citation>
    <scope>NUCLEOTIDE SEQUENCE [LARGE SCALE GENOMIC DNA]</scope>
    <source>
        <strain evidence="2">EGGRZ-B1_66</strain>
        <tissue evidence="2">Body</tissue>
    </source>
</reference>
<evidence type="ECO:0000313" key="2">
    <source>
        <dbReference type="EMBL" id="KAL3320878.1"/>
    </source>
</evidence>
<dbReference type="InterPro" id="IPR039164">
    <property type="entry name" value="UBR1-like"/>
</dbReference>
<sequence length="380" mass="44090">MQSNCFIFYMMQQYNVLWKAVRKEGIGLIIGLILKDLYYRYCFSYQYIKHYTTIIQSSIYDDHLEYDTLTQVACQILTVISIARWLLEEADGLYALLYSIHRSIVVNSQPTALALELPNYTNLLTEADREPYPSETLSKESLKAITDLVKAKRGKNAVTIQILRLLNEHYWTLTEKANTENTEECLPVIVFSWQPGVNLQRTYFNPFERLFNSLHSVDYALGSLTNVRPLKGDGGPDEPGWWTQASRDNFLNYYDQLLDLLAHMQDAKAIQRVTKNHIEMELEWTPDYFLLHAMVNWLGLTVQVASSDPELYLRCLQKLRTLYMRRVGVYDRRFRLAPLGQPQPISISELSAELLNDAFAFQCFGCSAEVYSYDIARFKV</sequence>
<organism evidence="2 3">
    <name type="scientific">Cichlidogyrus casuarinus</name>
    <dbReference type="NCBI Taxonomy" id="1844966"/>
    <lineage>
        <taxon>Eukaryota</taxon>
        <taxon>Metazoa</taxon>
        <taxon>Spiralia</taxon>
        <taxon>Lophotrochozoa</taxon>
        <taxon>Platyhelminthes</taxon>
        <taxon>Monogenea</taxon>
        <taxon>Monopisthocotylea</taxon>
        <taxon>Dactylogyridea</taxon>
        <taxon>Ancyrocephalidae</taxon>
        <taxon>Cichlidogyrus</taxon>
    </lineage>
</organism>
<evidence type="ECO:0000256" key="1">
    <source>
        <dbReference type="RuleBase" id="RU366018"/>
    </source>
</evidence>
<comment type="similarity">
    <text evidence="1">Belongs to the E3 ubiquitin-protein ligase UBR1-like family.</text>
</comment>
<protein>
    <recommendedName>
        <fullName evidence="1">E3 ubiquitin-protein ligase</fullName>
        <ecNumber evidence="1">2.3.2.27</ecNumber>
    </recommendedName>
</protein>